<dbReference type="Proteomes" id="UP000053342">
    <property type="component" value="Unassembled WGS sequence"/>
</dbReference>
<dbReference type="RefSeq" id="XP_016256073.1">
    <property type="nucleotide sequence ID" value="XM_016413554.1"/>
</dbReference>
<dbReference type="EMBL" id="KN847400">
    <property type="protein sequence ID" value="KIW35857.1"/>
    <property type="molecule type" value="Genomic_DNA"/>
</dbReference>
<keyword evidence="2" id="KW-1185">Reference proteome</keyword>
<protein>
    <submittedName>
        <fullName evidence="1">Uncharacterized protein</fullName>
    </submittedName>
</protein>
<dbReference type="HOGENOM" id="CLU_2038080_0_0_1"/>
<name>A0A0D2BEC4_9EURO</name>
<evidence type="ECO:0000313" key="2">
    <source>
        <dbReference type="Proteomes" id="UP000053342"/>
    </source>
</evidence>
<proteinExistence type="predicted"/>
<dbReference type="VEuPathDB" id="FungiDB:PV06_11819"/>
<dbReference type="AlphaFoldDB" id="A0A0D2BEC4"/>
<organism evidence="1 2">
    <name type="scientific">Exophiala oligosperma</name>
    <dbReference type="NCBI Taxonomy" id="215243"/>
    <lineage>
        <taxon>Eukaryota</taxon>
        <taxon>Fungi</taxon>
        <taxon>Dikarya</taxon>
        <taxon>Ascomycota</taxon>
        <taxon>Pezizomycotina</taxon>
        <taxon>Eurotiomycetes</taxon>
        <taxon>Chaetothyriomycetidae</taxon>
        <taxon>Chaetothyriales</taxon>
        <taxon>Herpotrichiellaceae</taxon>
        <taxon>Exophiala</taxon>
    </lineage>
</organism>
<gene>
    <name evidence="1" type="ORF">PV06_11819</name>
</gene>
<accession>A0A0D2BEC4</accession>
<reference evidence="1 2" key="1">
    <citation type="submission" date="2015-01" db="EMBL/GenBank/DDBJ databases">
        <title>The Genome Sequence of Exophiala oligosperma CBS72588.</title>
        <authorList>
            <consortium name="The Broad Institute Genomics Platform"/>
            <person name="Cuomo C."/>
            <person name="de Hoog S."/>
            <person name="Gorbushina A."/>
            <person name="Stielow B."/>
            <person name="Teixiera M."/>
            <person name="Abouelleil A."/>
            <person name="Chapman S.B."/>
            <person name="Priest M."/>
            <person name="Young S.K."/>
            <person name="Wortman J."/>
            <person name="Nusbaum C."/>
            <person name="Birren B."/>
        </authorList>
    </citation>
    <scope>NUCLEOTIDE SEQUENCE [LARGE SCALE GENOMIC DNA]</scope>
    <source>
        <strain evidence="1 2">CBS 72588</strain>
    </source>
</reference>
<sequence length="121" mass="13904">MNWVTLNLLGDEMAFTVAYPSEETIKSVPSKPSWLQLLTQYKGSFRQDDTTLANEMQRVIRKEIKHTTRSVSVIEVWRILSAEVSHREPSLPFNIMPIIVNGMRFNTETHAQSKPTTLLTE</sequence>
<evidence type="ECO:0000313" key="1">
    <source>
        <dbReference type="EMBL" id="KIW35857.1"/>
    </source>
</evidence>
<dbReference type="GeneID" id="27363893"/>